<reference evidence="2" key="1">
    <citation type="submission" date="2017-02" db="EMBL/GenBank/DDBJ databases">
        <authorList>
            <person name="Varghese N."/>
            <person name="Submissions S."/>
        </authorList>
    </citation>
    <scope>NUCLEOTIDE SEQUENCE [LARGE SCALE GENOMIC DNA]</scope>
    <source>
        <strain evidence="2">UM2</strain>
    </source>
</reference>
<dbReference type="AlphaFoldDB" id="A0A1T5A974"/>
<dbReference type="RefSeq" id="WP_079646619.1">
    <property type="nucleotide sequence ID" value="NZ_FUYM01000001.1"/>
</dbReference>
<protein>
    <submittedName>
        <fullName evidence="1">Uncharacterized protein</fullName>
    </submittedName>
</protein>
<evidence type="ECO:0000313" key="1">
    <source>
        <dbReference type="EMBL" id="SKB31277.1"/>
    </source>
</evidence>
<gene>
    <name evidence="1" type="ORF">SAMN06295920_101705</name>
</gene>
<dbReference type="Proteomes" id="UP000189818">
    <property type="component" value="Unassembled WGS sequence"/>
</dbReference>
<organism evidence="1 2">
    <name type="scientific">Rhizorhabdus histidinilytica</name>
    <dbReference type="NCBI Taxonomy" id="439228"/>
    <lineage>
        <taxon>Bacteria</taxon>
        <taxon>Pseudomonadati</taxon>
        <taxon>Pseudomonadota</taxon>
        <taxon>Alphaproteobacteria</taxon>
        <taxon>Sphingomonadales</taxon>
        <taxon>Sphingomonadaceae</taxon>
        <taxon>Rhizorhabdus</taxon>
    </lineage>
</organism>
<proteinExistence type="predicted"/>
<name>A0A1T5A974_9SPHN</name>
<sequence length="97" mass="10738">MDDDAAAEDFYADTMARYRHRDVPTIYADGILGHASANGVHRLTFVQQIFDHTPGATQTAIVPVLVLAYPTEQLVGLARSVIEFHENLARKNVENAE</sequence>
<evidence type="ECO:0000313" key="2">
    <source>
        <dbReference type="Proteomes" id="UP000189818"/>
    </source>
</evidence>
<keyword evidence="2" id="KW-1185">Reference proteome</keyword>
<accession>A0A1T5A974</accession>
<dbReference type="STRING" id="439228.SAMN06295920_101705"/>
<dbReference type="EMBL" id="FUYM01000001">
    <property type="protein sequence ID" value="SKB31277.1"/>
    <property type="molecule type" value="Genomic_DNA"/>
</dbReference>